<dbReference type="Proteomes" id="UP000054279">
    <property type="component" value="Unassembled WGS sequence"/>
</dbReference>
<dbReference type="AlphaFoldDB" id="A0A0C9TRW4"/>
<feature type="non-terminal residue" evidence="1">
    <location>
        <position position="172"/>
    </location>
</feature>
<protein>
    <recommendedName>
        <fullName evidence="3">DNA helicase</fullName>
    </recommendedName>
</protein>
<dbReference type="HOGENOM" id="CLU_043173_0_0_1"/>
<sequence>MAYGYLWQRSMSPEDQAYSVALENKWYKACTSTDVALLYSLSSNTKDGKDKLKSNLFRTISILTSQNKYRDKINDPDRYAHSTGQTLSQFYSIDTLTEAAVKQTQLIQGRSRLQCAYFQSHDTIHPIKQHALWKLYPDMTKHKAGILSLCVGMPVMIKKNVATALCITKGQK</sequence>
<organism evidence="1 2">
    <name type="scientific">Sphaerobolus stellatus (strain SS14)</name>
    <dbReference type="NCBI Taxonomy" id="990650"/>
    <lineage>
        <taxon>Eukaryota</taxon>
        <taxon>Fungi</taxon>
        <taxon>Dikarya</taxon>
        <taxon>Basidiomycota</taxon>
        <taxon>Agaricomycotina</taxon>
        <taxon>Agaricomycetes</taxon>
        <taxon>Phallomycetidae</taxon>
        <taxon>Geastrales</taxon>
        <taxon>Sphaerobolaceae</taxon>
        <taxon>Sphaerobolus</taxon>
    </lineage>
</organism>
<name>A0A0C9TRW4_SPHS4</name>
<gene>
    <name evidence="1" type="ORF">M422DRAFT_194458</name>
</gene>
<reference evidence="1 2" key="1">
    <citation type="submission" date="2014-06" db="EMBL/GenBank/DDBJ databases">
        <title>Evolutionary Origins and Diversification of the Mycorrhizal Mutualists.</title>
        <authorList>
            <consortium name="DOE Joint Genome Institute"/>
            <consortium name="Mycorrhizal Genomics Consortium"/>
            <person name="Kohler A."/>
            <person name="Kuo A."/>
            <person name="Nagy L.G."/>
            <person name="Floudas D."/>
            <person name="Copeland A."/>
            <person name="Barry K.W."/>
            <person name="Cichocki N."/>
            <person name="Veneault-Fourrey C."/>
            <person name="LaButti K."/>
            <person name="Lindquist E.A."/>
            <person name="Lipzen A."/>
            <person name="Lundell T."/>
            <person name="Morin E."/>
            <person name="Murat C."/>
            <person name="Riley R."/>
            <person name="Ohm R."/>
            <person name="Sun H."/>
            <person name="Tunlid A."/>
            <person name="Henrissat B."/>
            <person name="Grigoriev I.V."/>
            <person name="Hibbett D.S."/>
            <person name="Martin F."/>
        </authorList>
    </citation>
    <scope>NUCLEOTIDE SEQUENCE [LARGE SCALE GENOMIC DNA]</scope>
    <source>
        <strain evidence="1 2">SS14</strain>
    </source>
</reference>
<dbReference type="EMBL" id="KN837469">
    <property type="protein sequence ID" value="KIJ24639.1"/>
    <property type="molecule type" value="Genomic_DNA"/>
</dbReference>
<dbReference type="OrthoDB" id="432234at2759"/>
<keyword evidence="2" id="KW-1185">Reference proteome</keyword>
<evidence type="ECO:0000313" key="2">
    <source>
        <dbReference type="Proteomes" id="UP000054279"/>
    </source>
</evidence>
<accession>A0A0C9TRW4</accession>
<evidence type="ECO:0008006" key="3">
    <source>
        <dbReference type="Google" id="ProtNLM"/>
    </source>
</evidence>
<proteinExistence type="predicted"/>
<evidence type="ECO:0000313" key="1">
    <source>
        <dbReference type="EMBL" id="KIJ24639.1"/>
    </source>
</evidence>